<dbReference type="EMBL" id="GGEC01076390">
    <property type="protein sequence ID" value="MBX56874.1"/>
    <property type="molecule type" value="Transcribed_RNA"/>
</dbReference>
<organism evidence="1">
    <name type="scientific">Rhizophora mucronata</name>
    <name type="common">Asiatic mangrove</name>
    <dbReference type="NCBI Taxonomy" id="61149"/>
    <lineage>
        <taxon>Eukaryota</taxon>
        <taxon>Viridiplantae</taxon>
        <taxon>Streptophyta</taxon>
        <taxon>Embryophyta</taxon>
        <taxon>Tracheophyta</taxon>
        <taxon>Spermatophyta</taxon>
        <taxon>Magnoliopsida</taxon>
        <taxon>eudicotyledons</taxon>
        <taxon>Gunneridae</taxon>
        <taxon>Pentapetalae</taxon>
        <taxon>rosids</taxon>
        <taxon>fabids</taxon>
        <taxon>Malpighiales</taxon>
        <taxon>Rhizophoraceae</taxon>
        <taxon>Rhizophora</taxon>
    </lineage>
</organism>
<dbReference type="AlphaFoldDB" id="A0A2P2PQ73"/>
<evidence type="ECO:0000313" key="1">
    <source>
        <dbReference type="EMBL" id="MBX56874.1"/>
    </source>
</evidence>
<proteinExistence type="predicted"/>
<accession>A0A2P2PQ73</accession>
<sequence length="23" mass="2406">MGRASLGVTVGLVHYDLEVTNSS</sequence>
<name>A0A2P2PQ73_RHIMU</name>
<reference evidence="1" key="1">
    <citation type="submission" date="2018-02" db="EMBL/GenBank/DDBJ databases">
        <title>Rhizophora mucronata_Transcriptome.</title>
        <authorList>
            <person name="Meera S.P."/>
            <person name="Sreeshan A."/>
            <person name="Augustine A."/>
        </authorList>
    </citation>
    <scope>NUCLEOTIDE SEQUENCE</scope>
    <source>
        <tissue evidence="1">Leaf</tissue>
    </source>
</reference>
<protein>
    <submittedName>
        <fullName evidence="1">Uncharacterized protein</fullName>
    </submittedName>
</protein>